<feature type="transmembrane region" description="Helical" evidence="5">
    <location>
        <begin position="198"/>
        <end position="222"/>
    </location>
</feature>
<protein>
    <submittedName>
        <fullName evidence="7">APC family permease</fullName>
    </submittedName>
</protein>
<evidence type="ECO:0000256" key="1">
    <source>
        <dbReference type="ARBA" id="ARBA00004141"/>
    </source>
</evidence>
<feature type="transmembrane region" description="Helical" evidence="5">
    <location>
        <begin position="234"/>
        <end position="254"/>
    </location>
</feature>
<proteinExistence type="predicted"/>
<keyword evidence="2 5" id="KW-0812">Transmembrane</keyword>
<feature type="transmembrane region" description="Helical" evidence="5">
    <location>
        <begin position="336"/>
        <end position="358"/>
    </location>
</feature>
<feature type="transmembrane region" description="Helical" evidence="5">
    <location>
        <begin position="45"/>
        <end position="65"/>
    </location>
</feature>
<feature type="transmembrane region" description="Helical" evidence="5">
    <location>
        <begin position="158"/>
        <end position="178"/>
    </location>
</feature>
<feature type="transmembrane region" description="Helical" evidence="5">
    <location>
        <begin position="132"/>
        <end position="151"/>
    </location>
</feature>
<dbReference type="EMBL" id="BAAAQY010000005">
    <property type="protein sequence ID" value="GAA2233697.1"/>
    <property type="molecule type" value="Genomic_DNA"/>
</dbReference>
<feature type="transmembrane region" description="Helical" evidence="5">
    <location>
        <begin position="398"/>
        <end position="422"/>
    </location>
</feature>
<dbReference type="RefSeq" id="WP_259479320.1">
    <property type="nucleotide sequence ID" value="NZ_BAAAQY010000005.1"/>
</dbReference>
<feature type="transmembrane region" description="Helical" evidence="5">
    <location>
        <begin position="288"/>
        <end position="308"/>
    </location>
</feature>
<name>A0ABP5QFT5_9MICO</name>
<sequence length="466" mass="47739">MTNNRVTLTRNLSVGSIVLMVVAAAAPLTCVIGIIPVMLLLSGNVAVPVYFIIAGLILLLFSVGYTRMSRFVDDAGGFFSYIRAGLGSVAGGSASTLAIGAYGLTLIALFAYAGAFAAQLVGSVSGWTDSPWWLWAVLAAAVVAVLGYRNIDLSAKALGILLLAETLLVVVLDVAIIGRGPGEGYSLDSLSPATAATGAPGLGLLFAFLCFLGFEATTVFRAEAKDPERTIPRATLVAVGSIGIFYAATAFLLVSALGPDAVAAATADPTGVITGLAAQYLGPVFGDVLQVLVLTSLLAAAISFHNVVNRYQVSMSAAGLIPAWFGRIHTTHRSPANASIAVSGIVIAVLVVTAALGLDPISQIYAPLSGCLGLAALILMCATSIAVIVYFRVHQRRAPLWATVIAPVIALLGLGAIVVLAFTNLDLLSGSPASSIFLIALLVVLAAIGGGAEALKNRRSRTVVVH</sequence>
<evidence type="ECO:0000256" key="5">
    <source>
        <dbReference type="SAM" id="Phobius"/>
    </source>
</evidence>
<dbReference type="PIRSF" id="PIRSF006060">
    <property type="entry name" value="AA_transporter"/>
    <property type="match status" value="1"/>
</dbReference>
<evidence type="ECO:0000259" key="6">
    <source>
        <dbReference type="Pfam" id="PF00324"/>
    </source>
</evidence>
<feature type="transmembrane region" description="Helical" evidence="5">
    <location>
        <begin position="86"/>
        <end position="112"/>
    </location>
</feature>
<dbReference type="Pfam" id="PF00324">
    <property type="entry name" value="AA_permease"/>
    <property type="match status" value="1"/>
</dbReference>
<evidence type="ECO:0000256" key="3">
    <source>
        <dbReference type="ARBA" id="ARBA00022989"/>
    </source>
</evidence>
<reference evidence="8" key="1">
    <citation type="journal article" date="2019" name="Int. J. Syst. Evol. Microbiol.">
        <title>The Global Catalogue of Microorganisms (GCM) 10K type strain sequencing project: providing services to taxonomists for standard genome sequencing and annotation.</title>
        <authorList>
            <consortium name="The Broad Institute Genomics Platform"/>
            <consortium name="The Broad Institute Genome Sequencing Center for Infectious Disease"/>
            <person name="Wu L."/>
            <person name="Ma J."/>
        </authorList>
    </citation>
    <scope>NUCLEOTIDE SEQUENCE [LARGE SCALE GENOMIC DNA]</scope>
    <source>
        <strain evidence="8">JCM 16117</strain>
    </source>
</reference>
<feature type="transmembrane region" description="Helical" evidence="5">
    <location>
        <begin position="364"/>
        <end position="391"/>
    </location>
</feature>
<keyword evidence="3 5" id="KW-1133">Transmembrane helix</keyword>
<feature type="transmembrane region" description="Helical" evidence="5">
    <location>
        <begin position="12"/>
        <end position="39"/>
    </location>
</feature>
<organism evidence="7 8">
    <name type="scientific">Herbiconiux moechotypicola</name>
    <dbReference type="NCBI Taxonomy" id="637393"/>
    <lineage>
        <taxon>Bacteria</taxon>
        <taxon>Bacillati</taxon>
        <taxon>Actinomycetota</taxon>
        <taxon>Actinomycetes</taxon>
        <taxon>Micrococcales</taxon>
        <taxon>Microbacteriaceae</taxon>
        <taxon>Herbiconiux</taxon>
    </lineage>
</organism>
<evidence type="ECO:0000313" key="8">
    <source>
        <dbReference type="Proteomes" id="UP001500929"/>
    </source>
</evidence>
<gene>
    <name evidence="7" type="ORF">GCM10009851_18370</name>
</gene>
<accession>A0ABP5QFT5</accession>
<dbReference type="PANTHER" id="PTHR42770:SF16">
    <property type="entry name" value="AMINO ACID PERMEASE"/>
    <property type="match status" value="1"/>
</dbReference>
<keyword evidence="8" id="KW-1185">Reference proteome</keyword>
<feature type="domain" description="Amino acid permease/ SLC12A" evidence="6">
    <location>
        <begin position="18"/>
        <end position="448"/>
    </location>
</feature>
<evidence type="ECO:0000256" key="2">
    <source>
        <dbReference type="ARBA" id="ARBA00022692"/>
    </source>
</evidence>
<feature type="transmembrane region" description="Helical" evidence="5">
    <location>
        <begin position="434"/>
        <end position="452"/>
    </location>
</feature>
<keyword evidence="4 5" id="KW-0472">Membrane</keyword>
<evidence type="ECO:0000256" key="4">
    <source>
        <dbReference type="ARBA" id="ARBA00023136"/>
    </source>
</evidence>
<comment type="caution">
    <text evidence="7">The sequence shown here is derived from an EMBL/GenBank/DDBJ whole genome shotgun (WGS) entry which is preliminary data.</text>
</comment>
<evidence type="ECO:0000313" key="7">
    <source>
        <dbReference type="EMBL" id="GAA2233697.1"/>
    </source>
</evidence>
<dbReference type="PANTHER" id="PTHR42770">
    <property type="entry name" value="AMINO ACID TRANSPORTER-RELATED"/>
    <property type="match status" value="1"/>
</dbReference>
<dbReference type="Gene3D" id="1.20.1740.10">
    <property type="entry name" value="Amino acid/polyamine transporter I"/>
    <property type="match status" value="1"/>
</dbReference>
<dbReference type="InterPro" id="IPR004841">
    <property type="entry name" value="AA-permease/SLC12A_dom"/>
</dbReference>
<dbReference type="Proteomes" id="UP001500929">
    <property type="component" value="Unassembled WGS sequence"/>
</dbReference>
<comment type="subcellular location">
    <subcellularLocation>
        <location evidence="1">Membrane</location>
        <topology evidence="1">Multi-pass membrane protein</topology>
    </subcellularLocation>
</comment>
<dbReference type="InterPro" id="IPR050367">
    <property type="entry name" value="APC_superfamily"/>
</dbReference>